<reference evidence="7" key="1">
    <citation type="submission" date="2016-11" db="EMBL/GenBank/DDBJ databases">
        <authorList>
            <person name="Varghese N."/>
            <person name="Submissions S."/>
        </authorList>
    </citation>
    <scope>NUCLEOTIDE SEQUENCE [LARGE SCALE GENOMIC DNA]</scope>
    <source>
        <strain evidence="7">DSM 22623</strain>
    </source>
</reference>
<evidence type="ECO:0000313" key="6">
    <source>
        <dbReference type="EMBL" id="SHI69506.1"/>
    </source>
</evidence>
<evidence type="ECO:0000256" key="1">
    <source>
        <dbReference type="ARBA" id="ARBA00023015"/>
    </source>
</evidence>
<dbReference type="Proteomes" id="UP000184432">
    <property type="component" value="Unassembled WGS sequence"/>
</dbReference>
<keyword evidence="7" id="KW-1185">Reference proteome</keyword>
<feature type="transmembrane region" description="Helical" evidence="4">
    <location>
        <begin position="243"/>
        <end position="263"/>
    </location>
</feature>
<dbReference type="SUPFAM" id="SSF46894">
    <property type="entry name" value="C-terminal effector domain of the bipartite response regulators"/>
    <property type="match status" value="1"/>
</dbReference>
<dbReference type="STRING" id="570521.SAMN04488508_102488"/>
<feature type="domain" description="HTH luxR-type" evidence="5">
    <location>
        <begin position="267"/>
        <end position="328"/>
    </location>
</feature>
<dbReference type="PRINTS" id="PR00038">
    <property type="entry name" value="HTHLUXR"/>
</dbReference>
<evidence type="ECO:0000256" key="3">
    <source>
        <dbReference type="ARBA" id="ARBA00023163"/>
    </source>
</evidence>
<dbReference type="GO" id="GO:0003677">
    <property type="term" value="F:DNA binding"/>
    <property type="evidence" value="ECO:0007669"/>
    <property type="project" value="UniProtKB-KW"/>
</dbReference>
<dbReference type="PANTHER" id="PTHR44688:SF16">
    <property type="entry name" value="DNA-BINDING TRANSCRIPTIONAL ACTIVATOR DEVR_DOSR"/>
    <property type="match status" value="1"/>
</dbReference>
<keyword evidence="4" id="KW-0472">Membrane</keyword>
<accession>A0A1M6D8E2</accession>
<sequence>MRAFQYFFLFTLLFQTHTFGQAPVSGYLNIDQSEKWENKVTLSKIDLNDQDSDYHAIPIATASITEEGFFAFDQEHFENHAQLYKLQLQPLSDKEKKKLSEKIKNYKLFIASKKDTVSFHKTTKYFDKYTTTSKADLEWQKLKKFNARFENLTSDFDTKQYLIETKGYVKDSLQILLVKLIGIKALDDQNLLEKDIKKNPKYYVDLLQELKSSELDPATYLYLENKLHLITKELTTQKYQVSLWANAVAIFIIGLLIGGIFYMKNKRNVRQIPLSKQEQIVKDLIQSGKSNKEIANELFVSISTVKTHISNIYSKLNIANRQELLSKR</sequence>
<dbReference type="PANTHER" id="PTHR44688">
    <property type="entry name" value="DNA-BINDING TRANSCRIPTIONAL ACTIVATOR DEVR_DOSR"/>
    <property type="match status" value="1"/>
</dbReference>
<evidence type="ECO:0000259" key="5">
    <source>
        <dbReference type="PROSITE" id="PS50043"/>
    </source>
</evidence>
<evidence type="ECO:0000256" key="4">
    <source>
        <dbReference type="SAM" id="Phobius"/>
    </source>
</evidence>
<keyword evidence="2" id="KW-0238">DNA-binding</keyword>
<dbReference type="InterPro" id="IPR000792">
    <property type="entry name" value="Tscrpt_reg_LuxR_C"/>
</dbReference>
<dbReference type="Pfam" id="PF00196">
    <property type="entry name" value="GerE"/>
    <property type="match status" value="1"/>
</dbReference>
<dbReference type="Gene3D" id="1.10.10.10">
    <property type="entry name" value="Winged helix-like DNA-binding domain superfamily/Winged helix DNA-binding domain"/>
    <property type="match status" value="1"/>
</dbReference>
<keyword evidence="4" id="KW-1133">Transmembrane helix</keyword>
<organism evidence="6 7">
    <name type="scientific">Aquimarina spongiae</name>
    <dbReference type="NCBI Taxonomy" id="570521"/>
    <lineage>
        <taxon>Bacteria</taxon>
        <taxon>Pseudomonadati</taxon>
        <taxon>Bacteroidota</taxon>
        <taxon>Flavobacteriia</taxon>
        <taxon>Flavobacteriales</taxon>
        <taxon>Flavobacteriaceae</taxon>
        <taxon>Aquimarina</taxon>
    </lineage>
</organism>
<proteinExistence type="predicted"/>
<dbReference type="SMART" id="SM00421">
    <property type="entry name" value="HTH_LUXR"/>
    <property type="match status" value="1"/>
</dbReference>
<dbReference type="PROSITE" id="PS50043">
    <property type="entry name" value="HTH_LUXR_2"/>
    <property type="match status" value="1"/>
</dbReference>
<dbReference type="InterPro" id="IPR036388">
    <property type="entry name" value="WH-like_DNA-bd_sf"/>
</dbReference>
<dbReference type="CDD" id="cd06170">
    <property type="entry name" value="LuxR_C_like"/>
    <property type="match status" value="1"/>
</dbReference>
<evidence type="ECO:0000256" key="2">
    <source>
        <dbReference type="ARBA" id="ARBA00023125"/>
    </source>
</evidence>
<keyword evidence="1" id="KW-0805">Transcription regulation</keyword>
<dbReference type="AlphaFoldDB" id="A0A1M6D8E2"/>
<name>A0A1M6D8E2_9FLAO</name>
<dbReference type="GO" id="GO:0006355">
    <property type="term" value="P:regulation of DNA-templated transcription"/>
    <property type="evidence" value="ECO:0007669"/>
    <property type="project" value="InterPro"/>
</dbReference>
<evidence type="ECO:0000313" key="7">
    <source>
        <dbReference type="Proteomes" id="UP000184432"/>
    </source>
</evidence>
<gene>
    <name evidence="6" type="ORF">SAMN04488508_102488</name>
</gene>
<keyword evidence="4" id="KW-0812">Transmembrane</keyword>
<dbReference type="PROSITE" id="PS00622">
    <property type="entry name" value="HTH_LUXR_1"/>
    <property type="match status" value="1"/>
</dbReference>
<dbReference type="EMBL" id="FQYP01000002">
    <property type="protein sequence ID" value="SHI69506.1"/>
    <property type="molecule type" value="Genomic_DNA"/>
</dbReference>
<keyword evidence="3" id="KW-0804">Transcription</keyword>
<dbReference type="InterPro" id="IPR016032">
    <property type="entry name" value="Sig_transdc_resp-reg_C-effctor"/>
</dbReference>
<protein>
    <submittedName>
        <fullName evidence="6">Regulatory protein, luxR family</fullName>
    </submittedName>
</protein>